<evidence type="ECO:0000313" key="13">
    <source>
        <dbReference type="EMBL" id="KAF2688855.1"/>
    </source>
</evidence>
<dbReference type="Gene3D" id="1.20.120.1750">
    <property type="match status" value="1"/>
</dbReference>
<proteinExistence type="predicted"/>
<dbReference type="GO" id="GO:0016567">
    <property type="term" value="P:protein ubiquitination"/>
    <property type="evidence" value="ECO:0007669"/>
    <property type="project" value="InterPro"/>
</dbReference>
<dbReference type="InterPro" id="IPR044066">
    <property type="entry name" value="TRIAD_supradom"/>
</dbReference>
<dbReference type="InterPro" id="IPR001841">
    <property type="entry name" value="Znf_RING"/>
</dbReference>
<dbReference type="InterPro" id="IPR017907">
    <property type="entry name" value="Znf_RING_CS"/>
</dbReference>
<evidence type="ECO:0000256" key="4">
    <source>
        <dbReference type="ARBA" id="ARBA00022723"/>
    </source>
</evidence>
<dbReference type="EC" id="2.3.2.31" evidence="2"/>
<keyword evidence="5" id="KW-0677">Repeat</keyword>
<sequence>MATQAEELETLKVIFPEPVVSERSAHFELAIELTKPVDIFAVPDPNDSLSVSHLPLLTIHFTLLELYSSNEPPSVTLRSTRDWLPWYIAHELEAAASMMWEEYGHSSILFAFISHFQETAGTGFGFGWLAVSSSCLTYLVEYDRQTACDKFKKGSHECTICLMPKTGQECYSMEHCGHIFCMECLQEYYNAAIQSGEIDNVQCLSPNCGTETLTTHDHREKKVRHISPGELLQIPLERHVVQRYVVVKRKKSLDVDKSTIWCPRQWCQGAANGNKYPKPTETSQEQEIRLKSWNRLFICEDCNFAFCNCYLDSNRAQKQAEDEASLKYTTAHTSLRPKCQAHVSKISACNHIRCTQCHTHTFSTCAQRFWKQATPYRHCNTKRTPYYHSLWVLEQGEDENEGTFGDEVSRQEIVVYRLDQERKRRARMEARGRVV</sequence>
<evidence type="ECO:0000256" key="7">
    <source>
        <dbReference type="ARBA" id="ARBA00022786"/>
    </source>
</evidence>
<evidence type="ECO:0000313" key="14">
    <source>
        <dbReference type="Proteomes" id="UP000799291"/>
    </source>
</evidence>
<feature type="domain" description="RING-type" evidence="12">
    <location>
        <begin position="154"/>
        <end position="387"/>
    </location>
</feature>
<evidence type="ECO:0000256" key="6">
    <source>
        <dbReference type="ARBA" id="ARBA00022771"/>
    </source>
</evidence>
<dbReference type="PROSITE" id="PS00518">
    <property type="entry name" value="ZF_RING_1"/>
    <property type="match status" value="1"/>
</dbReference>
<evidence type="ECO:0000259" key="12">
    <source>
        <dbReference type="PROSITE" id="PS51873"/>
    </source>
</evidence>
<evidence type="ECO:0000259" key="11">
    <source>
        <dbReference type="PROSITE" id="PS50908"/>
    </source>
</evidence>
<evidence type="ECO:0000256" key="8">
    <source>
        <dbReference type="ARBA" id="ARBA00022833"/>
    </source>
</evidence>
<dbReference type="SUPFAM" id="SSF57850">
    <property type="entry name" value="RING/U-box"/>
    <property type="match status" value="1"/>
</dbReference>
<keyword evidence="8" id="KW-0862">Zinc</keyword>
<dbReference type="SUPFAM" id="SSF54495">
    <property type="entry name" value="UBC-like"/>
    <property type="match status" value="1"/>
</dbReference>
<dbReference type="PROSITE" id="PS51873">
    <property type="entry name" value="TRIAD"/>
    <property type="match status" value="1"/>
</dbReference>
<organism evidence="13 14">
    <name type="scientific">Lentithecium fluviatile CBS 122367</name>
    <dbReference type="NCBI Taxonomy" id="1168545"/>
    <lineage>
        <taxon>Eukaryota</taxon>
        <taxon>Fungi</taxon>
        <taxon>Dikarya</taxon>
        <taxon>Ascomycota</taxon>
        <taxon>Pezizomycotina</taxon>
        <taxon>Dothideomycetes</taxon>
        <taxon>Pleosporomycetidae</taxon>
        <taxon>Pleosporales</taxon>
        <taxon>Massarineae</taxon>
        <taxon>Lentitheciaceae</taxon>
        <taxon>Lentithecium</taxon>
    </lineage>
</organism>
<dbReference type="EMBL" id="MU005573">
    <property type="protein sequence ID" value="KAF2688855.1"/>
    <property type="molecule type" value="Genomic_DNA"/>
</dbReference>
<dbReference type="PROSITE" id="PS50089">
    <property type="entry name" value="ZF_RING_2"/>
    <property type="match status" value="1"/>
</dbReference>
<keyword evidence="6 9" id="KW-0863">Zinc-finger</keyword>
<gene>
    <name evidence="13" type="ORF">K458DRAFT_465502</name>
</gene>
<dbReference type="AlphaFoldDB" id="A0A6G1JFA2"/>
<evidence type="ECO:0000256" key="5">
    <source>
        <dbReference type="ARBA" id="ARBA00022737"/>
    </source>
</evidence>
<dbReference type="GO" id="GO:0061630">
    <property type="term" value="F:ubiquitin protein ligase activity"/>
    <property type="evidence" value="ECO:0007669"/>
    <property type="project" value="UniProtKB-EC"/>
</dbReference>
<protein>
    <recommendedName>
        <fullName evidence="2">RBR-type E3 ubiquitin transferase</fullName>
        <ecNumber evidence="2">2.3.2.31</ecNumber>
    </recommendedName>
</protein>
<dbReference type="GO" id="GO:0008270">
    <property type="term" value="F:zinc ion binding"/>
    <property type="evidence" value="ECO:0007669"/>
    <property type="project" value="UniProtKB-KW"/>
</dbReference>
<evidence type="ECO:0000259" key="10">
    <source>
        <dbReference type="PROSITE" id="PS50089"/>
    </source>
</evidence>
<dbReference type="InterPro" id="IPR006575">
    <property type="entry name" value="RWD_dom"/>
</dbReference>
<comment type="catalytic activity">
    <reaction evidence="1">
        <text>[E2 ubiquitin-conjugating enzyme]-S-ubiquitinyl-L-cysteine + [acceptor protein]-L-lysine = [E2 ubiquitin-conjugating enzyme]-L-cysteine + [acceptor protein]-N(6)-ubiquitinyl-L-lysine.</text>
        <dbReference type="EC" id="2.3.2.31"/>
    </reaction>
</comment>
<evidence type="ECO:0000256" key="3">
    <source>
        <dbReference type="ARBA" id="ARBA00022679"/>
    </source>
</evidence>
<evidence type="ECO:0000256" key="2">
    <source>
        <dbReference type="ARBA" id="ARBA00012251"/>
    </source>
</evidence>
<evidence type="ECO:0000256" key="9">
    <source>
        <dbReference type="PROSITE-ProRule" id="PRU00175"/>
    </source>
</evidence>
<feature type="domain" description="RING-type" evidence="10">
    <location>
        <begin position="158"/>
        <end position="203"/>
    </location>
</feature>
<dbReference type="OrthoDB" id="1431934at2759"/>
<dbReference type="Gene3D" id="3.30.40.10">
    <property type="entry name" value="Zinc/RING finger domain, C3HC4 (zinc finger)"/>
    <property type="match status" value="1"/>
</dbReference>
<dbReference type="Gene3D" id="3.10.110.10">
    <property type="entry name" value="Ubiquitin Conjugating Enzyme"/>
    <property type="match status" value="1"/>
</dbReference>
<feature type="domain" description="RWD" evidence="11">
    <location>
        <begin position="6"/>
        <end position="123"/>
    </location>
</feature>
<dbReference type="PANTHER" id="PTHR11685">
    <property type="entry name" value="RBR FAMILY RING FINGER AND IBR DOMAIN-CONTAINING"/>
    <property type="match status" value="1"/>
</dbReference>
<dbReference type="Pfam" id="PF05773">
    <property type="entry name" value="RWD"/>
    <property type="match status" value="1"/>
</dbReference>
<dbReference type="CDD" id="cd23820">
    <property type="entry name" value="RWD_RNF14"/>
    <property type="match status" value="1"/>
</dbReference>
<name>A0A6G1JFA2_9PLEO</name>
<keyword evidence="7" id="KW-0833">Ubl conjugation pathway</keyword>
<evidence type="ECO:0000256" key="1">
    <source>
        <dbReference type="ARBA" id="ARBA00001798"/>
    </source>
</evidence>
<dbReference type="InterPro" id="IPR013083">
    <property type="entry name" value="Znf_RING/FYVE/PHD"/>
</dbReference>
<accession>A0A6G1JFA2</accession>
<keyword evidence="4" id="KW-0479">Metal-binding</keyword>
<keyword evidence="3" id="KW-0808">Transferase</keyword>
<dbReference type="Proteomes" id="UP000799291">
    <property type="component" value="Unassembled WGS sequence"/>
</dbReference>
<keyword evidence="14" id="KW-1185">Reference proteome</keyword>
<dbReference type="InterPro" id="IPR016135">
    <property type="entry name" value="UBQ-conjugating_enzyme/RWD"/>
</dbReference>
<dbReference type="PROSITE" id="PS50908">
    <property type="entry name" value="RWD"/>
    <property type="match status" value="1"/>
</dbReference>
<dbReference type="FunFam" id="3.30.40.10:FF:000416">
    <property type="entry name" value="RBR-type E3 ubiquitin transferase"/>
    <property type="match status" value="1"/>
</dbReference>
<dbReference type="Pfam" id="PF01485">
    <property type="entry name" value="IBR"/>
    <property type="match status" value="1"/>
</dbReference>
<reference evidence="13" key="1">
    <citation type="journal article" date="2020" name="Stud. Mycol.">
        <title>101 Dothideomycetes genomes: a test case for predicting lifestyles and emergence of pathogens.</title>
        <authorList>
            <person name="Haridas S."/>
            <person name="Albert R."/>
            <person name="Binder M."/>
            <person name="Bloem J."/>
            <person name="Labutti K."/>
            <person name="Salamov A."/>
            <person name="Andreopoulos B."/>
            <person name="Baker S."/>
            <person name="Barry K."/>
            <person name="Bills G."/>
            <person name="Bluhm B."/>
            <person name="Cannon C."/>
            <person name="Castanera R."/>
            <person name="Culley D."/>
            <person name="Daum C."/>
            <person name="Ezra D."/>
            <person name="Gonzalez J."/>
            <person name="Henrissat B."/>
            <person name="Kuo A."/>
            <person name="Liang C."/>
            <person name="Lipzen A."/>
            <person name="Lutzoni F."/>
            <person name="Magnuson J."/>
            <person name="Mondo S."/>
            <person name="Nolan M."/>
            <person name="Ohm R."/>
            <person name="Pangilinan J."/>
            <person name="Park H.-J."/>
            <person name="Ramirez L."/>
            <person name="Alfaro M."/>
            <person name="Sun H."/>
            <person name="Tritt A."/>
            <person name="Yoshinaga Y."/>
            <person name="Zwiers L.-H."/>
            <person name="Turgeon B."/>
            <person name="Goodwin S."/>
            <person name="Spatafora J."/>
            <person name="Crous P."/>
            <person name="Grigoriev I."/>
        </authorList>
    </citation>
    <scope>NUCLEOTIDE SEQUENCE</scope>
    <source>
        <strain evidence="13">CBS 122367</strain>
    </source>
</reference>
<dbReference type="InterPro" id="IPR031127">
    <property type="entry name" value="E3_UB_ligase_RBR"/>
</dbReference>
<dbReference type="InterPro" id="IPR002867">
    <property type="entry name" value="IBR_dom"/>
</dbReference>